<evidence type="ECO:0000256" key="1">
    <source>
        <dbReference type="ARBA" id="ARBA00007733"/>
    </source>
</evidence>
<keyword evidence="5 8" id="KW-0648">Protein biosynthesis</keyword>
<dbReference type="InterPro" id="IPR005225">
    <property type="entry name" value="Small_GTP-bd"/>
</dbReference>
<feature type="domain" description="Tr-type G" evidence="10">
    <location>
        <begin position="11"/>
        <end position="185"/>
    </location>
</feature>
<dbReference type="GO" id="GO:0003743">
    <property type="term" value="F:translation initiation factor activity"/>
    <property type="evidence" value="ECO:0007669"/>
    <property type="project" value="UniProtKB-UniRule"/>
</dbReference>
<sequence>MIIKEQKNTTERPPVIVIMGHVDHGKSTLLDYIRKTNVAEKEAGGITQHTYSYEIIHTDESGKKRHITFLDTPGHEAFSLMRERGAHVADIAILVVAGDDGVKKQTIEALNVIRSEKLPFIVAVTKTDKEAANIDRVKQDLAEHEVYVEGYGGDVPCLGVSSKTGAGTGELLDMMLLVADLKELTGNPAIPAEGFVIESARDPKKGIGAVLLIKNGTLTHGSYVATPGSFSPVRRIENFLGKTIPEASFSSPIRIAGWNNVPVVGSPFKAFATKKEAENYAHDTAGTKTAEGHDESSHKEATGEGEVATIPVIIKADMVGTLEAIEGKMRQIQRSDVHVKILDKSVGSVSETDVKRASGDKRGIIIGFNVTVEQTARDMADQLGIGIKTFDIIYKLTEWFDEELEKRRPRVRSEETTGTAKILKVFGSQKNKFIIGGKVLSGTLSAGHAIKIVRRDHELGIGKIVGLEQEKKKVSQVPEGKEFGAMVELKYEPAPGDTIAAFEIVEK</sequence>
<dbReference type="InterPro" id="IPR027417">
    <property type="entry name" value="P-loop_NTPase"/>
</dbReference>
<evidence type="ECO:0000256" key="8">
    <source>
        <dbReference type="RuleBase" id="RU000644"/>
    </source>
</evidence>
<comment type="similarity">
    <text evidence="1 8">Belongs to the TRAFAC class translation factor GTPase superfamily. Classic translation factor GTPase family. IF-2 subfamily.</text>
</comment>
<dbReference type="Pfam" id="PF11987">
    <property type="entry name" value="IF-2"/>
    <property type="match status" value="1"/>
</dbReference>
<keyword evidence="3 8" id="KW-0396">Initiation factor</keyword>
<evidence type="ECO:0000256" key="6">
    <source>
        <dbReference type="ARBA" id="ARBA00023134"/>
    </source>
</evidence>
<organism evidence="11 12">
    <name type="scientific">Candidatus Sungbacteria bacterium RIFCSPHIGHO2_02_FULL_47_11</name>
    <dbReference type="NCBI Taxonomy" id="1802270"/>
    <lineage>
        <taxon>Bacteria</taxon>
        <taxon>Candidatus Sungiibacteriota</taxon>
    </lineage>
</organism>
<dbReference type="PANTHER" id="PTHR43381:SF4">
    <property type="entry name" value="EUKARYOTIC TRANSLATION INITIATION FACTOR 5B"/>
    <property type="match status" value="1"/>
</dbReference>
<dbReference type="FunFam" id="3.40.50.300:FF:000019">
    <property type="entry name" value="Translation initiation factor IF-2"/>
    <property type="match status" value="1"/>
</dbReference>
<dbReference type="SUPFAM" id="SSF50447">
    <property type="entry name" value="Translation proteins"/>
    <property type="match status" value="2"/>
</dbReference>
<dbReference type="Gene3D" id="2.40.30.10">
    <property type="entry name" value="Translation factors"/>
    <property type="match status" value="2"/>
</dbReference>
<dbReference type="STRING" id="1802270.A3C07_03745"/>
<feature type="region of interest" description="Disordered" evidence="9">
    <location>
        <begin position="285"/>
        <end position="304"/>
    </location>
</feature>
<evidence type="ECO:0000256" key="2">
    <source>
        <dbReference type="ARBA" id="ARBA00020675"/>
    </source>
</evidence>
<evidence type="ECO:0000256" key="5">
    <source>
        <dbReference type="ARBA" id="ARBA00022917"/>
    </source>
</evidence>
<dbReference type="AlphaFoldDB" id="A0A1G2KGX2"/>
<dbReference type="PANTHER" id="PTHR43381">
    <property type="entry name" value="TRANSLATION INITIATION FACTOR IF-2-RELATED"/>
    <property type="match status" value="1"/>
</dbReference>
<evidence type="ECO:0000256" key="7">
    <source>
        <dbReference type="NCBIfam" id="TIGR00487"/>
    </source>
</evidence>
<dbReference type="InterPro" id="IPR009000">
    <property type="entry name" value="Transl_B-barrel_sf"/>
</dbReference>
<comment type="function">
    <text evidence="8">One of the essential components for the initiation of protein synthesis. Protects formylmethionyl-tRNA from spontaneous hydrolysis and promotes its binding to the 30S ribosomal subunits. Also involved in the hydrolysis of GTP during the formation of the 70S ribosomal complex.</text>
</comment>
<dbReference type="Pfam" id="PF00009">
    <property type="entry name" value="GTP_EFTU"/>
    <property type="match status" value="1"/>
</dbReference>
<dbReference type="PROSITE" id="PS51722">
    <property type="entry name" value="G_TR_2"/>
    <property type="match status" value="1"/>
</dbReference>
<dbReference type="GO" id="GO:0005525">
    <property type="term" value="F:GTP binding"/>
    <property type="evidence" value="ECO:0007669"/>
    <property type="project" value="UniProtKB-KW"/>
</dbReference>
<gene>
    <name evidence="11" type="ORF">A3C07_03745</name>
</gene>
<evidence type="ECO:0000256" key="3">
    <source>
        <dbReference type="ARBA" id="ARBA00022540"/>
    </source>
</evidence>
<proteinExistence type="inferred from homology"/>
<dbReference type="InterPro" id="IPR015760">
    <property type="entry name" value="TIF_IF2"/>
</dbReference>
<dbReference type="InterPro" id="IPR023115">
    <property type="entry name" value="TIF_IF2_dom3"/>
</dbReference>
<dbReference type="InterPro" id="IPR036925">
    <property type="entry name" value="TIF_IF2_dom3_sf"/>
</dbReference>
<evidence type="ECO:0000313" key="12">
    <source>
        <dbReference type="Proteomes" id="UP000179023"/>
    </source>
</evidence>
<dbReference type="EMBL" id="MHQI01000059">
    <property type="protein sequence ID" value="OGZ98687.1"/>
    <property type="molecule type" value="Genomic_DNA"/>
</dbReference>
<comment type="caution">
    <text evidence="11">The sequence shown here is derived from an EMBL/GenBank/DDBJ whole genome shotgun (WGS) entry which is preliminary data.</text>
</comment>
<dbReference type="InterPro" id="IPR000178">
    <property type="entry name" value="TF_IF2_bacterial-like"/>
</dbReference>
<evidence type="ECO:0000256" key="4">
    <source>
        <dbReference type="ARBA" id="ARBA00022741"/>
    </source>
</evidence>
<dbReference type="SUPFAM" id="SSF52156">
    <property type="entry name" value="Initiation factor IF2/eIF5b, domain 3"/>
    <property type="match status" value="1"/>
</dbReference>
<name>A0A1G2KGX2_9BACT</name>
<dbReference type="GO" id="GO:0003924">
    <property type="term" value="F:GTPase activity"/>
    <property type="evidence" value="ECO:0007669"/>
    <property type="project" value="InterPro"/>
</dbReference>
<evidence type="ECO:0000256" key="9">
    <source>
        <dbReference type="SAM" id="MobiDB-lite"/>
    </source>
</evidence>
<reference evidence="11 12" key="1">
    <citation type="journal article" date="2016" name="Nat. Commun.">
        <title>Thousands of microbial genomes shed light on interconnected biogeochemical processes in an aquifer system.</title>
        <authorList>
            <person name="Anantharaman K."/>
            <person name="Brown C.T."/>
            <person name="Hug L.A."/>
            <person name="Sharon I."/>
            <person name="Castelle C.J."/>
            <person name="Probst A.J."/>
            <person name="Thomas B.C."/>
            <person name="Singh A."/>
            <person name="Wilkins M.J."/>
            <person name="Karaoz U."/>
            <person name="Brodie E.L."/>
            <person name="Williams K.H."/>
            <person name="Hubbard S.S."/>
            <person name="Banfield J.F."/>
        </authorList>
    </citation>
    <scope>NUCLEOTIDE SEQUENCE [LARGE SCALE GENOMIC DNA]</scope>
</reference>
<dbReference type="PRINTS" id="PR00315">
    <property type="entry name" value="ELONGATNFCT"/>
</dbReference>
<dbReference type="InterPro" id="IPR053905">
    <property type="entry name" value="EF-G-like_DII"/>
</dbReference>
<dbReference type="InterPro" id="IPR000795">
    <property type="entry name" value="T_Tr_GTP-bd_dom"/>
</dbReference>
<keyword evidence="6" id="KW-0342">GTP-binding</keyword>
<evidence type="ECO:0000259" key="10">
    <source>
        <dbReference type="PROSITE" id="PS51722"/>
    </source>
</evidence>
<keyword evidence="4" id="KW-0547">Nucleotide-binding</keyword>
<dbReference type="GO" id="GO:0005737">
    <property type="term" value="C:cytoplasm"/>
    <property type="evidence" value="ECO:0007669"/>
    <property type="project" value="UniProtKB-UniRule"/>
</dbReference>
<protein>
    <recommendedName>
        <fullName evidence="2 7">Translation initiation factor IF-2</fullName>
    </recommendedName>
</protein>
<feature type="compositionally biased region" description="Basic and acidic residues" evidence="9">
    <location>
        <begin position="290"/>
        <end position="302"/>
    </location>
</feature>
<dbReference type="NCBIfam" id="TIGR00487">
    <property type="entry name" value="IF-2"/>
    <property type="match status" value="1"/>
</dbReference>
<dbReference type="CDD" id="cd01887">
    <property type="entry name" value="IF2_eIF5B"/>
    <property type="match status" value="1"/>
</dbReference>
<dbReference type="Proteomes" id="UP000179023">
    <property type="component" value="Unassembled WGS sequence"/>
</dbReference>
<dbReference type="FunFam" id="3.40.50.10050:FF:000001">
    <property type="entry name" value="Translation initiation factor IF-2"/>
    <property type="match status" value="1"/>
</dbReference>
<dbReference type="Pfam" id="PF22042">
    <property type="entry name" value="EF-G_D2"/>
    <property type="match status" value="1"/>
</dbReference>
<dbReference type="SUPFAM" id="SSF52540">
    <property type="entry name" value="P-loop containing nucleoside triphosphate hydrolases"/>
    <property type="match status" value="1"/>
</dbReference>
<dbReference type="NCBIfam" id="TIGR00231">
    <property type="entry name" value="small_GTP"/>
    <property type="match status" value="1"/>
</dbReference>
<dbReference type="Gene3D" id="3.40.50.300">
    <property type="entry name" value="P-loop containing nucleotide triphosphate hydrolases"/>
    <property type="match status" value="1"/>
</dbReference>
<accession>A0A1G2KGX2</accession>
<evidence type="ECO:0000313" key="11">
    <source>
        <dbReference type="EMBL" id="OGZ98687.1"/>
    </source>
</evidence>
<dbReference type="Gene3D" id="3.40.50.10050">
    <property type="entry name" value="Translation initiation factor IF- 2, domain 3"/>
    <property type="match status" value="1"/>
</dbReference>